<dbReference type="EMBL" id="CABVGP010000001">
    <property type="protein sequence ID" value="VVJ18472.1"/>
    <property type="molecule type" value="Genomic_DNA"/>
</dbReference>
<evidence type="ECO:0000256" key="1">
    <source>
        <dbReference type="SAM" id="MobiDB-lite"/>
    </source>
</evidence>
<dbReference type="InterPro" id="IPR029063">
    <property type="entry name" value="SAM-dependent_MTases_sf"/>
</dbReference>
<keyword evidence="3" id="KW-1185">Reference proteome</keyword>
<protein>
    <submittedName>
        <fullName evidence="2">SAM-dependent methyltransferase DSY4148 (UbiE paralog)</fullName>
    </submittedName>
</protein>
<keyword evidence="2" id="KW-0808">Transferase</keyword>
<dbReference type="GO" id="GO:0032259">
    <property type="term" value="P:methylation"/>
    <property type="evidence" value="ECO:0007669"/>
    <property type="project" value="UniProtKB-KW"/>
</dbReference>
<accession>A0A6I8LN98</accession>
<dbReference type="AlphaFoldDB" id="A0A6I8LN98"/>
<evidence type="ECO:0000313" key="2">
    <source>
        <dbReference type="EMBL" id="VVJ18472.1"/>
    </source>
</evidence>
<keyword evidence="2" id="KW-0489">Methyltransferase</keyword>
<evidence type="ECO:0000313" key="3">
    <source>
        <dbReference type="Proteomes" id="UP000399805"/>
    </source>
</evidence>
<dbReference type="Proteomes" id="UP000399805">
    <property type="component" value="Unassembled WGS sequence"/>
</dbReference>
<dbReference type="Gene3D" id="3.40.50.150">
    <property type="entry name" value="Vaccinia Virus protein VP39"/>
    <property type="match status" value="1"/>
</dbReference>
<feature type="region of interest" description="Disordered" evidence="1">
    <location>
        <begin position="1"/>
        <end position="36"/>
    </location>
</feature>
<proteinExistence type="predicted"/>
<gene>
    <name evidence="2" type="ORF">AA23TX_03493</name>
</gene>
<reference evidence="2 3" key="1">
    <citation type="submission" date="2019-09" db="EMBL/GenBank/DDBJ databases">
        <authorList>
            <person name="Leyn A S."/>
        </authorList>
    </citation>
    <scope>NUCLEOTIDE SEQUENCE [LARGE SCALE GENOMIC DNA]</scope>
    <source>
        <strain evidence="2">AA231_1</strain>
    </source>
</reference>
<sequence>MQPLVGYSRLGDRTRSGRRPLQARGIARTARCPPAPPAGCLSVDKPAVFAETHRVLVLGGRIGITNVVADDHLTPAPRAVTKLHEP</sequence>
<dbReference type="GO" id="GO:0008168">
    <property type="term" value="F:methyltransferase activity"/>
    <property type="evidence" value="ECO:0007669"/>
    <property type="project" value="UniProtKB-KW"/>
</dbReference>
<organism evidence="2 3">
    <name type="scientific">Amycolatopsis camponoti</name>
    <dbReference type="NCBI Taxonomy" id="2606593"/>
    <lineage>
        <taxon>Bacteria</taxon>
        <taxon>Bacillati</taxon>
        <taxon>Actinomycetota</taxon>
        <taxon>Actinomycetes</taxon>
        <taxon>Pseudonocardiales</taxon>
        <taxon>Pseudonocardiaceae</taxon>
        <taxon>Amycolatopsis</taxon>
    </lineage>
</organism>
<name>A0A6I8LN98_9PSEU</name>